<evidence type="ECO:0000256" key="3">
    <source>
        <dbReference type="ARBA" id="ARBA00022679"/>
    </source>
</evidence>
<dbReference type="GO" id="GO:0009307">
    <property type="term" value="P:DNA restriction-modification system"/>
    <property type="evidence" value="ECO:0007669"/>
    <property type="project" value="UniProtKB-KW"/>
</dbReference>
<keyword evidence="12" id="KW-0255">Endonuclease</keyword>
<evidence type="ECO:0000313" key="17">
    <source>
        <dbReference type="Proteomes" id="UP000478483"/>
    </source>
</evidence>
<dbReference type="STRING" id="166486.ERS852572_00797"/>
<keyword evidence="12" id="KW-0378">Hydrolase</keyword>
<dbReference type="Pfam" id="PF07669">
    <property type="entry name" value="Eco57I"/>
    <property type="match status" value="1"/>
</dbReference>
<dbReference type="RefSeq" id="WP_006855410.1">
    <property type="nucleotide sequence ID" value="NZ_CABIYH010000005.1"/>
</dbReference>
<gene>
    <name evidence="13" type="ORF">DW856_06125</name>
    <name evidence="12" type="ORF">DW927_11660</name>
    <name evidence="9" type="ORF">ERS852572_00797</name>
    <name evidence="11" type="ORF">GCK47_15550</name>
    <name evidence="10" type="ORF">GMD50_07570</name>
</gene>
<evidence type="ECO:0000256" key="4">
    <source>
        <dbReference type="ARBA" id="ARBA00022691"/>
    </source>
</evidence>
<dbReference type="Proteomes" id="UP000284465">
    <property type="component" value="Unassembled WGS sequence"/>
</dbReference>
<dbReference type="PANTHER" id="PTHR33841:SF6">
    <property type="entry name" value="TYPE II METHYLTRANSFERASE M.HINDII"/>
    <property type="match status" value="1"/>
</dbReference>
<dbReference type="EMBL" id="QSHO01000004">
    <property type="protein sequence ID" value="RHC18522.1"/>
    <property type="molecule type" value="Genomic_DNA"/>
</dbReference>
<dbReference type="GO" id="GO:0009007">
    <property type="term" value="F:site-specific DNA-methyltransferase (adenine-specific) activity"/>
    <property type="evidence" value="ECO:0007669"/>
    <property type="project" value="UniProtKB-EC"/>
</dbReference>
<evidence type="ECO:0000313" key="12">
    <source>
        <dbReference type="EMBL" id="RHA66545.1"/>
    </source>
</evidence>
<reference evidence="9 14" key="1">
    <citation type="submission" date="2015-09" db="EMBL/GenBank/DDBJ databases">
        <authorList>
            <consortium name="Pathogen Informatics"/>
        </authorList>
    </citation>
    <scope>NUCLEOTIDE SEQUENCE [LARGE SCALE GENOMIC DNA]</scope>
    <source>
        <strain evidence="9 14">2789STDY5834960</strain>
    </source>
</reference>
<evidence type="ECO:0000313" key="13">
    <source>
        <dbReference type="EMBL" id="RHC18522.1"/>
    </source>
</evidence>
<protein>
    <recommendedName>
        <fullName evidence="1">site-specific DNA-methyltransferase (adenine-specific)</fullName>
        <ecNumber evidence="1">2.1.1.72</ecNumber>
    </recommendedName>
</protein>
<dbReference type="Proteomes" id="UP000283513">
    <property type="component" value="Unassembled WGS sequence"/>
</dbReference>
<evidence type="ECO:0000313" key="14">
    <source>
        <dbReference type="Proteomes" id="UP000095350"/>
    </source>
</evidence>
<evidence type="ECO:0000313" key="15">
    <source>
        <dbReference type="Proteomes" id="UP000283513"/>
    </source>
</evidence>
<evidence type="ECO:0000313" key="16">
    <source>
        <dbReference type="Proteomes" id="UP000284465"/>
    </source>
</evidence>
<evidence type="ECO:0000313" key="11">
    <source>
        <dbReference type="EMBL" id="MVQ47062.1"/>
    </source>
</evidence>
<evidence type="ECO:0000313" key="18">
    <source>
        <dbReference type="Proteomes" id="UP000479531"/>
    </source>
</evidence>
<dbReference type="EMBL" id="QSFP01000012">
    <property type="protein sequence ID" value="RHA66545.1"/>
    <property type="molecule type" value="Genomic_DNA"/>
</dbReference>
<keyword evidence="12" id="KW-0540">Nuclease</keyword>
<dbReference type="Proteomes" id="UP000095350">
    <property type="component" value="Unassembled WGS sequence"/>
</dbReference>
<dbReference type="GeneID" id="61435141"/>
<dbReference type="OrthoDB" id="9815272at2"/>
<feature type="domain" description="Type II methyltransferase M.TaqI-like" evidence="8">
    <location>
        <begin position="95"/>
        <end position="226"/>
    </location>
</feature>
<reference evidence="15 16" key="2">
    <citation type="submission" date="2018-08" db="EMBL/GenBank/DDBJ databases">
        <title>A genome reference for cultivated species of the human gut microbiota.</title>
        <authorList>
            <person name="Zou Y."/>
            <person name="Xue W."/>
            <person name="Luo G."/>
        </authorList>
    </citation>
    <scope>NUCLEOTIDE SEQUENCE [LARGE SCALE GENOMIC DNA]</scope>
    <source>
        <strain evidence="13 15">AM37-1AC</strain>
        <strain evidence="12 16">AM43-11</strain>
    </source>
</reference>
<dbReference type="GO" id="GO:0032259">
    <property type="term" value="P:methylation"/>
    <property type="evidence" value="ECO:0007669"/>
    <property type="project" value="UniProtKB-KW"/>
</dbReference>
<proteinExistence type="predicted"/>
<dbReference type="GO" id="GO:0004519">
    <property type="term" value="F:endonuclease activity"/>
    <property type="evidence" value="ECO:0007669"/>
    <property type="project" value="UniProtKB-KW"/>
</dbReference>
<organism evidence="9 14">
    <name type="scientific">Roseburia intestinalis</name>
    <dbReference type="NCBI Taxonomy" id="166486"/>
    <lineage>
        <taxon>Bacteria</taxon>
        <taxon>Bacillati</taxon>
        <taxon>Bacillota</taxon>
        <taxon>Clostridia</taxon>
        <taxon>Lachnospirales</taxon>
        <taxon>Lachnospiraceae</taxon>
        <taxon>Roseburia</taxon>
    </lineage>
</organism>
<dbReference type="Proteomes" id="UP000478483">
    <property type="component" value="Unassembled WGS sequence"/>
</dbReference>
<dbReference type="EMBL" id="WGGT01000022">
    <property type="protein sequence ID" value="MVQ47062.1"/>
    <property type="molecule type" value="Genomic_DNA"/>
</dbReference>
<dbReference type="PROSITE" id="PS00092">
    <property type="entry name" value="N6_MTASE"/>
    <property type="match status" value="1"/>
</dbReference>
<reference evidence="11 18" key="4">
    <citation type="submission" date="2019-10" db="EMBL/GenBank/DDBJ databases">
        <title>Roseburia spp. ameliorate alcoholic fatty liver via restoration of gut barrier function.</title>
        <authorList>
            <person name="Seo B."/>
            <person name="Ko G."/>
        </authorList>
    </citation>
    <scope>NUCLEOTIDE SEQUENCE [LARGE SCALE GENOMIC DNA]</scope>
    <source>
        <strain evidence="11 18">SNUG30017</strain>
    </source>
</reference>
<evidence type="ECO:0000256" key="6">
    <source>
        <dbReference type="ARBA" id="ARBA00023125"/>
    </source>
</evidence>
<dbReference type="Proteomes" id="UP000479531">
    <property type="component" value="Unassembled WGS sequence"/>
</dbReference>
<evidence type="ECO:0000256" key="2">
    <source>
        <dbReference type="ARBA" id="ARBA00022603"/>
    </source>
</evidence>
<dbReference type="EMBL" id="CYXZ01000005">
    <property type="protein sequence ID" value="CUM85593.1"/>
    <property type="molecule type" value="Genomic_DNA"/>
</dbReference>
<evidence type="ECO:0000256" key="1">
    <source>
        <dbReference type="ARBA" id="ARBA00011900"/>
    </source>
</evidence>
<dbReference type="InterPro" id="IPR050953">
    <property type="entry name" value="N4_N6_ade-DNA_methylase"/>
</dbReference>
<dbReference type="InterPro" id="IPR011639">
    <property type="entry name" value="MethylTrfase_TaqI-like_dom"/>
</dbReference>
<evidence type="ECO:0000313" key="10">
    <source>
        <dbReference type="EMBL" id="MTR84920.1"/>
    </source>
</evidence>
<keyword evidence="5" id="KW-0680">Restriction system</keyword>
<keyword evidence="3 9" id="KW-0808">Transferase</keyword>
<dbReference type="PRINTS" id="PR00507">
    <property type="entry name" value="N12N6MTFRASE"/>
</dbReference>
<dbReference type="InterPro" id="IPR002052">
    <property type="entry name" value="DNA_methylase_N6_adenine_CS"/>
</dbReference>
<name>A0A173S5I7_9FIRM</name>
<dbReference type="Gene3D" id="3.40.50.150">
    <property type="entry name" value="Vaccinia Virus protein VP39"/>
    <property type="match status" value="1"/>
</dbReference>
<dbReference type="InterPro" id="IPR029063">
    <property type="entry name" value="SAM-dependent_MTases_sf"/>
</dbReference>
<dbReference type="GO" id="GO:0003677">
    <property type="term" value="F:DNA binding"/>
    <property type="evidence" value="ECO:0007669"/>
    <property type="project" value="UniProtKB-KW"/>
</dbReference>
<dbReference type="CDD" id="cd02440">
    <property type="entry name" value="AdoMet_MTases"/>
    <property type="match status" value="1"/>
</dbReference>
<comment type="catalytic activity">
    <reaction evidence="7">
        <text>a 2'-deoxyadenosine in DNA + S-adenosyl-L-methionine = an N(6)-methyl-2'-deoxyadenosine in DNA + S-adenosyl-L-homocysteine + H(+)</text>
        <dbReference type="Rhea" id="RHEA:15197"/>
        <dbReference type="Rhea" id="RHEA-COMP:12418"/>
        <dbReference type="Rhea" id="RHEA-COMP:12419"/>
        <dbReference type="ChEBI" id="CHEBI:15378"/>
        <dbReference type="ChEBI" id="CHEBI:57856"/>
        <dbReference type="ChEBI" id="CHEBI:59789"/>
        <dbReference type="ChEBI" id="CHEBI:90615"/>
        <dbReference type="ChEBI" id="CHEBI:90616"/>
        <dbReference type="EC" id="2.1.1.72"/>
    </reaction>
</comment>
<dbReference type="EC" id="2.1.1.72" evidence="1"/>
<accession>A0A173S5I7</accession>
<evidence type="ECO:0000256" key="5">
    <source>
        <dbReference type="ARBA" id="ARBA00022747"/>
    </source>
</evidence>
<evidence type="ECO:0000313" key="9">
    <source>
        <dbReference type="EMBL" id="CUM85593.1"/>
    </source>
</evidence>
<keyword evidence="2 9" id="KW-0489">Methyltransferase</keyword>
<dbReference type="PaxDb" id="166486-ERS852572_00797"/>
<reference evidence="10 17" key="3">
    <citation type="journal article" date="2019" name="Nat. Med.">
        <title>A library of human gut bacterial isolates paired with longitudinal multiomics data enables mechanistic microbiome research.</title>
        <authorList>
            <person name="Poyet M."/>
            <person name="Groussin M."/>
            <person name="Gibbons S.M."/>
            <person name="Avila-Pacheco J."/>
            <person name="Jiang X."/>
            <person name="Kearney S.M."/>
            <person name="Perrotta A.R."/>
            <person name="Berdy B."/>
            <person name="Zhao S."/>
            <person name="Lieberman T.D."/>
            <person name="Swanson P.K."/>
            <person name="Smith M."/>
            <person name="Roesemann S."/>
            <person name="Alexander J.E."/>
            <person name="Rich S.A."/>
            <person name="Livny J."/>
            <person name="Vlamakis H."/>
            <person name="Clish C."/>
            <person name="Bullock K."/>
            <person name="Deik A."/>
            <person name="Scott J."/>
            <person name="Pierce K.A."/>
            <person name="Xavier R.J."/>
            <person name="Alm E.J."/>
        </authorList>
    </citation>
    <scope>NUCLEOTIDE SEQUENCE [LARGE SCALE GENOMIC DNA]</scope>
    <source>
        <strain evidence="10 17">BIOML-A1</strain>
    </source>
</reference>
<keyword evidence="4" id="KW-0949">S-adenosyl-L-methionine</keyword>
<dbReference type="EMBL" id="WNAJ01000007">
    <property type="protein sequence ID" value="MTR84920.1"/>
    <property type="molecule type" value="Genomic_DNA"/>
</dbReference>
<evidence type="ECO:0000259" key="8">
    <source>
        <dbReference type="Pfam" id="PF07669"/>
    </source>
</evidence>
<dbReference type="PANTHER" id="PTHR33841">
    <property type="entry name" value="DNA METHYLTRANSFERASE YEEA-RELATED"/>
    <property type="match status" value="1"/>
</dbReference>
<dbReference type="SUPFAM" id="SSF53335">
    <property type="entry name" value="S-adenosyl-L-methionine-dependent methyltransferases"/>
    <property type="match status" value="1"/>
</dbReference>
<keyword evidence="6" id="KW-0238">DNA-binding</keyword>
<sequence>MLKEIMKNTIEYVNSFPKKERKSYGQFFTPIQTAEYMASLIRTESEKVKILDPGAGNGLLTAAVVEHLIARGTAREISVVLYENDKNIQSLLKKNIEIISSYCSQKQVKLFIKTQKENFIVDNQKYWEMQKSKGLFDIVISNPPYLKIRKEAAESVCMSEIVHGQPNMYFLFMAMAVKMLRTNGEFVFITPRSWTSGTYFKSFRSYFMDSMDIQRVHLFESRNSVFKGKEGHSDDILQETMITYGKKSKSQSRNIIIAISQNAQDLGKVKEIQVESGNCLPEGKEHYFVLPSDEEDLKVLNYMKKMPNTVEEAGFRFKTGQVVEFRNKEYIAWEKKESTIPLLHSCNVLEGRIVFPAQTEKPQYFVVKDESKKNVMENQNTVFLKRATAKEEKRRLQPALHLADAFAYKQFTAENHLNYLIKVGERISLCEVYGFYTLLSSDIWERYYRMLNGSTQVNSAELNTMPIPAKDVLQKIGKTAMREWKKQGDYFTRDNMLSSDEILRQCIG</sequence>
<evidence type="ECO:0000256" key="7">
    <source>
        <dbReference type="ARBA" id="ARBA00047942"/>
    </source>
</evidence>
<dbReference type="AlphaFoldDB" id="A0A173S5I7"/>